<keyword evidence="2" id="KW-1133">Transmembrane helix</keyword>
<evidence type="ECO:0000256" key="1">
    <source>
        <dbReference type="SAM" id="Coils"/>
    </source>
</evidence>
<name>D4YLJ4_9MICO</name>
<dbReference type="InterPro" id="IPR006160">
    <property type="entry name" value="SCFA_transpt_AtoE"/>
</dbReference>
<organism evidence="3 4">
    <name type="scientific">Brevibacterium mcbrellneri ATCC 49030</name>
    <dbReference type="NCBI Taxonomy" id="585530"/>
    <lineage>
        <taxon>Bacteria</taxon>
        <taxon>Bacillati</taxon>
        <taxon>Actinomycetota</taxon>
        <taxon>Actinomycetes</taxon>
        <taxon>Micrococcales</taxon>
        <taxon>Brevibacteriaceae</taxon>
        <taxon>Brevibacterium</taxon>
    </lineage>
</organism>
<evidence type="ECO:0000256" key="2">
    <source>
        <dbReference type="SAM" id="Phobius"/>
    </source>
</evidence>
<gene>
    <name evidence="3" type="primary">atoE</name>
    <name evidence="3" type="ORF">HMPREF0183_0804</name>
</gene>
<feature type="coiled-coil region" evidence="1">
    <location>
        <begin position="215"/>
        <end position="242"/>
    </location>
</feature>
<accession>D4YLJ4</accession>
<protein>
    <submittedName>
        <fullName evidence="3">Putative TIGR00366 family protein</fullName>
    </submittedName>
</protein>
<keyword evidence="1" id="KW-0175">Coiled coil</keyword>
<dbReference type="Pfam" id="PF02667">
    <property type="entry name" value="SCFA_trans"/>
    <property type="match status" value="1"/>
</dbReference>
<feature type="transmembrane region" description="Helical" evidence="2">
    <location>
        <begin position="268"/>
        <end position="290"/>
    </location>
</feature>
<keyword evidence="2" id="KW-0472">Membrane</keyword>
<evidence type="ECO:0000313" key="4">
    <source>
        <dbReference type="Proteomes" id="UP000005714"/>
    </source>
</evidence>
<feature type="transmembrane region" description="Helical" evidence="2">
    <location>
        <begin position="187"/>
        <end position="208"/>
    </location>
</feature>
<dbReference type="GO" id="GO:0005886">
    <property type="term" value="C:plasma membrane"/>
    <property type="evidence" value="ECO:0007669"/>
    <property type="project" value="TreeGrafter"/>
</dbReference>
<dbReference type="RefSeq" id="WP_005882996.1">
    <property type="nucleotide sequence ID" value="NZ_ADNU01000022.1"/>
</dbReference>
<dbReference type="PANTHER" id="PTHR41983:SF2">
    <property type="entry name" value="SHORT-CHAIN FATTY ACID TRANSPORTER-RELATED"/>
    <property type="match status" value="1"/>
</dbReference>
<feature type="transmembrane region" description="Helical" evidence="2">
    <location>
        <begin position="359"/>
        <end position="380"/>
    </location>
</feature>
<feature type="transmembrane region" description="Helical" evidence="2">
    <location>
        <begin position="50"/>
        <end position="74"/>
    </location>
</feature>
<reference evidence="3 4" key="1">
    <citation type="submission" date="2010-04" db="EMBL/GenBank/DDBJ databases">
        <authorList>
            <person name="Qin X."/>
            <person name="Bachman B."/>
            <person name="Battles P."/>
            <person name="Bell A."/>
            <person name="Bess C."/>
            <person name="Bickham C."/>
            <person name="Chaboub L."/>
            <person name="Chen D."/>
            <person name="Coyle M."/>
            <person name="Deiros D.R."/>
            <person name="Dinh H."/>
            <person name="Forbes L."/>
            <person name="Fowler G."/>
            <person name="Francisco L."/>
            <person name="Fu Q."/>
            <person name="Gubbala S."/>
            <person name="Hale W."/>
            <person name="Han Y."/>
            <person name="Hemphill L."/>
            <person name="Highlander S.K."/>
            <person name="Hirani K."/>
            <person name="Hogues M."/>
            <person name="Jackson L."/>
            <person name="Jakkamsetti A."/>
            <person name="Javaid M."/>
            <person name="Jiang H."/>
            <person name="Korchina V."/>
            <person name="Kovar C."/>
            <person name="Lara F."/>
            <person name="Lee S."/>
            <person name="Mata R."/>
            <person name="Mathew T."/>
            <person name="Moen C."/>
            <person name="Morales K."/>
            <person name="Munidasa M."/>
            <person name="Nazareth L."/>
            <person name="Ngo R."/>
            <person name="Nguyen L."/>
            <person name="Okwuonu G."/>
            <person name="Ongeri F."/>
            <person name="Patil S."/>
            <person name="Petrosino J."/>
            <person name="Pham C."/>
            <person name="Pham P."/>
            <person name="Pu L.-L."/>
            <person name="Puazo M."/>
            <person name="Raj R."/>
            <person name="Reid J."/>
            <person name="Rouhana J."/>
            <person name="Saada N."/>
            <person name="Shang Y."/>
            <person name="Simmons D."/>
            <person name="Thornton R."/>
            <person name="Warren J."/>
            <person name="Weissenberger G."/>
            <person name="Zhang J."/>
            <person name="Zhang L."/>
            <person name="Zhou C."/>
            <person name="Zhu D."/>
            <person name="Muzny D."/>
            <person name="Worley K."/>
            <person name="Gibbs R."/>
        </authorList>
    </citation>
    <scope>NUCLEOTIDE SEQUENCE [LARGE SCALE GENOMIC DNA]</scope>
    <source>
        <strain evidence="3 4">ATCC 49030</strain>
    </source>
</reference>
<feature type="transmembrane region" description="Helical" evidence="2">
    <location>
        <begin position="94"/>
        <end position="123"/>
    </location>
</feature>
<feature type="transmembrane region" description="Helical" evidence="2">
    <location>
        <begin position="296"/>
        <end position="313"/>
    </location>
</feature>
<feature type="transmembrane region" description="Helical" evidence="2">
    <location>
        <begin position="20"/>
        <end position="38"/>
    </location>
</feature>
<dbReference type="eggNOG" id="COG2031">
    <property type="taxonomic scope" value="Bacteria"/>
</dbReference>
<dbReference type="OrthoDB" id="9342495at2"/>
<keyword evidence="4" id="KW-1185">Reference proteome</keyword>
<feature type="transmembrane region" description="Helical" evidence="2">
    <location>
        <begin position="135"/>
        <end position="155"/>
    </location>
</feature>
<keyword evidence="2" id="KW-0812">Transmembrane</keyword>
<comment type="caution">
    <text evidence="3">The sequence shown here is derived from an EMBL/GenBank/DDBJ whole genome shotgun (WGS) entry which is preliminary data.</text>
</comment>
<dbReference type="Proteomes" id="UP000005714">
    <property type="component" value="Unassembled WGS sequence"/>
</dbReference>
<dbReference type="EMBL" id="ADNU01000022">
    <property type="protein sequence ID" value="EFG47911.1"/>
    <property type="molecule type" value="Genomic_DNA"/>
</dbReference>
<dbReference type="PROSITE" id="PS51257">
    <property type="entry name" value="PROKAR_LIPOPROTEIN"/>
    <property type="match status" value="1"/>
</dbReference>
<dbReference type="PANTHER" id="PTHR41983">
    <property type="entry name" value="SHORT-CHAIN FATTY ACID TRANSPORTER-RELATED"/>
    <property type="match status" value="1"/>
</dbReference>
<feature type="transmembrane region" description="Helical" evidence="2">
    <location>
        <begin position="333"/>
        <end position="353"/>
    </location>
</feature>
<dbReference type="AlphaFoldDB" id="D4YLJ4"/>
<sequence>MNKLARPFVIMVEKLFPESFVFAIGLSIVVFFACWGLTDSGPMQIIDAWGTGLADLLSFMAQISLTVLCAHALAHTRPVRRFLSALGRLPRKEWQAYSLVVLTAGIGSLFAWAFGLVAGALVARQVAIEMREKGIRVHYPLLVASAYAGFVVWHMGYSGSAPLFVATEGNKMQEAIGGLIPVSETIFAPWNVITAAVTLAAIVVLLPLMHPKDKREELIEINDEAIADYQNEQEKLESELRANATGSDETQTTSAGPTIAQRLDGTRILVLIPGLALLVYLISYFVQNGLALNLDIVNWSFLCLGLLMSRSILEYIKLVANASGSVGQLIVQYPFYAGIMGMMVGTGFITVISDWFTAISTPLTLGFWAFLSAGVLNMFVPSGGGQWAIQGPIFIEAAKNLGVNPSTVVMGVAYGDQWTNMAQPFFAVPLLAVAGIHVRKIMGYTIMVLILTFFTFGGGILIAGAVA</sequence>
<proteinExistence type="predicted"/>
<evidence type="ECO:0000313" key="3">
    <source>
        <dbReference type="EMBL" id="EFG47911.1"/>
    </source>
</evidence>
<feature type="transmembrane region" description="Helical" evidence="2">
    <location>
        <begin position="446"/>
        <end position="466"/>
    </location>
</feature>